<gene>
    <name evidence="3" type="ORF">XAT740_LOCUS51705</name>
</gene>
<evidence type="ECO:0000259" key="2">
    <source>
        <dbReference type="PROSITE" id="PS50878"/>
    </source>
</evidence>
<evidence type="ECO:0000313" key="3">
    <source>
        <dbReference type="EMBL" id="CAF1631329.1"/>
    </source>
</evidence>
<dbReference type="InterPro" id="IPR043502">
    <property type="entry name" value="DNA/RNA_pol_sf"/>
</dbReference>
<dbReference type="AlphaFoldDB" id="A0A816D7M6"/>
<dbReference type="CDD" id="cd00304">
    <property type="entry name" value="RT_like"/>
    <property type="match status" value="1"/>
</dbReference>
<keyword evidence="4" id="KW-1185">Reference proteome</keyword>
<feature type="signal peptide" evidence="1">
    <location>
        <begin position="1"/>
        <end position="21"/>
    </location>
</feature>
<dbReference type="Pfam" id="PF00078">
    <property type="entry name" value="RVT_1"/>
    <property type="match status" value="1"/>
</dbReference>
<evidence type="ECO:0000256" key="1">
    <source>
        <dbReference type="SAM" id="SignalP"/>
    </source>
</evidence>
<protein>
    <recommendedName>
        <fullName evidence="2">Reverse transcriptase domain-containing protein</fullName>
    </recommendedName>
</protein>
<dbReference type="Pfam" id="PF26215">
    <property type="entry name" value="HTH_animal"/>
    <property type="match status" value="1"/>
</dbReference>
<dbReference type="InterPro" id="IPR000477">
    <property type="entry name" value="RT_dom"/>
</dbReference>
<dbReference type="PROSITE" id="PS50878">
    <property type="entry name" value="RT_POL"/>
    <property type="match status" value="1"/>
</dbReference>
<accession>A0A816D7M6</accession>
<name>A0A816D7M6_ADIRI</name>
<keyword evidence="1" id="KW-0732">Signal</keyword>
<reference evidence="3" key="1">
    <citation type="submission" date="2021-02" db="EMBL/GenBank/DDBJ databases">
        <authorList>
            <person name="Nowell W R."/>
        </authorList>
    </citation>
    <scope>NUCLEOTIDE SEQUENCE</scope>
</reference>
<dbReference type="PANTHER" id="PTHR21301">
    <property type="entry name" value="REVERSE TRANSCRIPTASE"/>
    <property type="match status" value="1"/>
</dbReference>
<dbReference type="InterPro" id="IPR058912">
    <property type="entry name" value="HTH_animal"/>
</dbReference>
<sequence length="977" mass="113316">MKFKSAVKLIINLLKLLPVNFMNYSDFLRQNYGPFVYNTFYCFRKTKLRITKIRLDLTFLKTCKRENLLPDFVRFRPPVFHQRYQSSLTQCYRDILNSEIKFKKRELSQLYRYSHHLKCDLTTHIDHLTFVRLTSIIESFVLRSQTTWSLSHENKLIKFRHQQHPPPVHIPSCDYPKQAVRNFSKRQLTNDEILALSNGLDFVFPSSKLKDETLVSDMEAFFVSLLGYTTDRRDYETKEGNERVQYKLTPEQLKFSTKIRRATDDFRHKSRITPKKTNTNGSKHSEILKTLAKDKSIIITKSDKGRSVVVLDREDYLNKMEILISDHTTFKPIDNDPTITEENRLIRKLRQLKERGFISESEYDFCYPCGSQPARLYGLPKVHKDGVPLRPILSASGTFNFGIAQLLVRKLSHLAKHSTVIEDTFKFLDELHSLKINMNDHKLVSFDVTSLFTMVPLQQTIDIILDELYGGKCNCSNVVHNKEDVTKMKNEGHKKKNLKPNKNNYNTCVACLDRADMKWLLETATSRTHFHFNHKIYRQINGVSMGSPLGPLLANIYMVHLEKNLMEELQHHGVVYWKRYVDDTITIVKVDSDINKITSILNSFHPSIQFTIEPETDQSLPFLDILIHRRSTPNHSWFTTSIYRKPTFTGLILKWNSFVPLYYKRGAITSMVYRAIRISSDYTLLHKELIFIRQIAISNGYPLPFVLHIIRTTLDRYFESNSNYKLKPSKVQQTSIDPKKTKQTILVDVPFVGRPSVAFGKKLINIAKQIEPSFHIQPILRPPPSIQSCFPRKDPIPKALLSNVVYNIECNDCPASYIGKTSRQVSRRFVEHGLPTLNEVSSSHTSESPDSITDKTLVPSTVGSTLRRSKRKKLVLNYTTFERSSEKITDHQSNISTKSIKSTIHDHMIETGHTINHDNWKLLSKDRRYYQLLVRESIHIATRQPSLNRTICSVPLVIYPDISSIILPRCKMKPGVT</sequence>
<comment type="caution">
    <text evidence="3">The sequence shown here is derived from an EMBL/GenBank/DDBJ whole genome shotgun (WGS) entry which is preliminary data.</text>
</comment>
<feature type="domain" description="Reverse transcriptase" evidence="2">
    <location>
        <begin position="360"/>
        <end position="642"/>
    </location>
</feature>
<dbReference type="EMBL" id="CAJNOR010008299">
    <property type="protein sequence ID" value="CAF1631329.1"/>
    <property type="molecule type" value="Genomic_DNA"/>
</dbReference>
<organism evidence="3 4">
    <name type="scientific">Adineta ricciae</name>
    <name type="common">Rotifer</name>
    <dbReference type="NCBI Taxonomy" id="249248"/>
    <lineage>
        <taxon>Eukaryota</taxon>
        <taxon>Metazoa</taxon>
        <taxon>Spiralia</taxon>
        <taxon>Gnathifera</taxon>
        <taxon>Rotifera</taxon>
        <taxon>Eurotatoria</taxon>
        <taxon>Bdelloidea</taxon>
        <taxon>Adinetida</taxon>
        <taxon>Adinetidae</taxon>
        <taxon>Adineta</taxon>
    </lineage>
</organism>
<dbReference type="PANTHER" id="PTHR21301:SF10">
    <property type="entry name" value="REVERSE TRANSCRIPTASE DOMAIN-CONTAINING PROTEIN"/>
    <property type="match status" value="1"/>
</dbReference>
<dbReference type="SUPFAM" id="SSF56672">
    <property type="entry name" value="DNA/RNA polymerases"/>
    <property type="match status" value="1"/>
</dbReference>
<dbReference type="Proteomes" id="UP000663828">
    <property type="component" value="Unassembled WGS sequence"/>
</dbReference>
<evidence type="ECO:0000313" key="4">
    <source>
        <dbReference type="Proteomes" id="UP000663828"/>
    </source>
</evidence>
<proteinExistence type="predicted"/>
<feature type="chain" id="PRO_5032802414" description="Reverse transcriptase domain-containing protein" evidence="1">
    <location>
        <begin position="22"/>
        <end position="977"/>
    </location>
</feature>